<organism evidence="2 3">
    <name type="scientific">Oceanipulchritudo coccoides</name>
    <dbReference type="NCBI Taxonomy" id="2706888"/>
    <lineage>
        <taxon>Bacteria</taxon>
        <taxon>Pseudomonadati</taxon>
        <taxon>Verrucomicrobiota</taxon>
        <taxon>Opitutia</taxon>
        <taxon>Puniceicoccales</taxon>
        <taxon>Oceanipulchritudinaceae</taxon>
        <taxon>Oceanipulchritudo</taxon>
    </lineage>
</organism>
<sequence length="143" mass="16625">MNEEFPVGGYAKTERLVYFARMCSKARLMQRGVLPEAYHAYIGTGFDGRCCRLLKVEYSDIKRLVSEGKSDDEILEWCYANGYRPTDEEVFIWNAFMQKRGWNDDDTPYLQAEKESIGLGDCDEIQTLFDLYEIEEGHRPRPG</sequence>
<name>A0A6B2M3X1_9BACT</name>
<gene>
    <name evidence="2" type="ORF">G0Q06_10025</name>
</gene>
<evidence type="ECO:0000313" key="2">
    <source>
        <dbReference type="EMBL" id="NDV62787.1"/>
    </source>
</evidence>
<dbReference type="Pfam" id="PF16798">
    <property type="entry name" value="DUF5069"/>
    <property type="match status" value="1"/>
</dbReference>
<proteinExistence type="predicted"/>
<evidence type="ECO:0000313" key="3">
    <source>
        <dbReference type="Proteomes" id="UP000478417"/>
    </source>
</evidence>
<accession>A0A6B2M3X1</accession>
<dbReference type="Proteomes" id="UP000478417">
    <property type="component" value="Unassembled WGS sequence"/>
</dbReference>
<dbReference type="AlphaFoldDB" id="A0A6B2M3X1"/>
<dbReference type="RefSeq" id="WP_163965285.1">
    <property type="nucleotide sequence ID" value="NZ_JAAGNX010000002.1"/>
</dbReference>
<dbReference type="EMBL" id="JAAGNX010000002">
    <property type="protein sequence ID" value="NDV62787.1"/>
    <property type="molecule type" value="Genomic_DNA"/>
</dbReference>
<keyword evidence="3" id="KW-1185">Reference proteome</keyword>
<feature type="domain" description="DUF5069" evidence="1">
    <location>
        <begin position="4"/>
        <end position="137"/>
    </location>
</feature>
<protein>
    <submittedName>
        <fullName evidence="2">DUF5069 domain-containing protein</fullName>
    </submittedName>
</protein>
<dbReference type="InterPro" id="IPR031849">
    <property type="entry name" value="DUF5069"/>
</dbReference>
<evidence type="ECO:0000259" key="1">
    <source>
        <dbReference type="Pfam" id="PF16798"/>
    </source>
</evidence>
<reference evidence="2 3" key="1">
    <citation type="submission" date="2020-02" db="EMBL/GenBank/DDBJ databases">
        <title>Albibacoteraceae fam. nov., the first described family within the subdivision 4 Verrucomicrobia.</title>
        <authorList>
            <person name="Xi F."/>
        </authorList>
    </citation>
    <scope>NUCLEOTIDE SEQUENCE [LARGE SCALE GENOMIC DNA]</scope>
    <source>
        <strain evidence="2 3">CK1056</strain>
    </source>
</reference>
<comment type="caution">
    <text evidence="2">The sequence shown here is derived from an EMBL/GenBank/DDBJ whole genome shotgun (WGS) entry which is preliminary data.</text>
</comment>